<dbReference type="PROSITE" id="PS51257">
    <property type="entry name" value="PROKAR_LIPOPROTEIN"/>
    <property type="match status" value="1"/>
</dbReference>
<protein>
    <recommendedName>
        <fullName evidence="3">Efflux transporter periplasmic adaptor subunit</fullName>
    </recommendedName>
</protein>
<evidence type="ECO:0008006" key="3">
    <source>
        <dbReference type="Google" id="ProtNLM"/>
    </source>
</evidence>
<evidence type="ECO:0000313" key="1">
    <source>
        <dbReference type="EMBL" id="MCG4745621.1"/>
    </source>
</evidence>
<dbReference type="Proteomes" id="UP001299608">
    <property type="component" value="Unassembled WGS sequence"/>
</dbReference>
<dbReference type="EMBL" id="JAKNGE010000009">
    <property type="protein sequence ID" value="MCG4745621.1"/>
    <property type="molecule type" value="Genomic_DNA"/>
</dbReference>
<gene>
    <name evidence="1" type="ORF">L0N08_09395</name>
</gene>
<sequence>MKKTFMICVLIAGVLASTGCSGSRVKAPKEVFAPEEAFAEIPHTVSGKLIQT</sequence>
<dbReference type="AlphaFoldDB" id="A0AAW5BZC3"/>
<proteinExistence type="predicted"/>
<organism evidence="1 2">
    <name type="scientific">Enterocloster aldenensis</name>
    <dbReference type="NCBI Taxonomy" id="358742"/>
    <lineage>
        <taxon>Bacteria</taxon>
        <taxon>Bacillati</taxon>
        <taxon>Bacillota</taxon>
        <taxon>Clostridia</taxon>
        <taxon>Lachnospirales</taxon>
        <taxon>Lachnospiraceae</taxon>
        <taxon>Enterocloster</taxon>
    </lineage>
</organism>
<evidence type="ECO:0000313" key="2">
    <source>
        <dbReference type="Proteomes" id="UP001299608"/>
    </source>
</evidence>
<reference evidence="1" key="1">
    <citation type="submission" date="2022-01" db="EMBL/GenBank/DDBJ databases">
        <title>Collection of gut derived symbiotic bacterial strains cultured from healthy donors.</title>
        <authorList>
            <person name="Lin H."/>
            <person name="Kohout C."/>
            <person name="Waligurski E."/>
            <person name="Pamer E.G."/>
        </authorList>
    </citation>
    <scope>NUCLEOTIDE SEQUENCE</scope>
    <source>
        <strain evidence="1">DFI.6.55</strain>
    </source>
</reference>
<comment type="caution">
    <text evidence="1">The sequence shown here is derived from an EMBL/GenBank/DDBJ whole genome shotgun (WGS) entry which is preliminary data.</text>
</comment>
<name>A0AAW5BZC3_9FIRM</name>
<dbReference type="RefSeq" id="WP_227116318.1">
    <property type="nucleotide sequence ID" value="NZ_JAAITT010000003.1"/>
</dbReference>
<accession>A0AAW5BZC3</accession>